<accession>A0AB34VKZ4</accession>
<dbReference type="AlphaFoldDB" id="A0AB34VKZ4"/>
<dbReference type="InterPro" id="IPR019897">
    <property type="entry name" value="RidA_CS"/>
</dbReference>
<gene>
    <name evidence="2" type="ORF">RSA13_02200</name>
</gene>
<proteinExistence type="inferred from homology"/>
<dbReference type="Proteomes" id="UP000072520">
    <property type="component" value="Unassembled WGS sequence"/>
</dbReference>
<protein>
    <submittedName>
        <fullName evidence="2">Endoribonuclease L-PSP</fullName>
    </submittedName>
</protein>
<dbReference type="GO" id="GO:0019239">
    <property type="term" value="F:deaminase activity"/>
    <property type="evidence" value="ECO:0007669"/>
    <property type="project" value="TreeGrafter"/>
</dbReference>
<comment type="caution">
    <text evidence="2">The sequence shown here is derived from an EMBL/GenBank/DDBJ whole genome shotgun (WGS) entry which is preliminary data.</text>
</comment>
<name>A0AB34VKZ4_9GAMM</name>
<dbReference type="GeneID" id="61251089"/>
<dbReference type="CDD" id="cd00448">
    <property type="entry name" value="YjgF_YER057c_UK114_family"/>
    <property type="match status" value="1"/>
</dbReference>
<dbReference type="Gene3D" id="3.30.1330.40">
    <property type="entry name" value="RutC-like"/>
    <property type="match status" value="1"/>
</dbReference>
<dbReference type="SUPFAM" id="SSF55298">
    <property type="entry name" value="YjgF-like"/>
    <property type="match status" value="1"/>
</dbReference>
<evidence type="ECO:0000256" key="1">
    <source>
        <dbReference type="ARBA" id="ARBA00010552"/>
    </source>
</evidence>
<comment type="similarity">
    <text evidence="1">Belongs to the RutC family.</text>
</comment>
<dbReference type="Pfam" id="PF01042">
    <property type="entry name" value="Ribonuc_L-PSP"/>
    <property type="match status" value="1"/>
</dbReference>
<dbReference type="PROSITE" id="PS01094">
    <property type="entry name" value="UPF0076"/>
    <property type="match status" value="1"/>
</dbReference>
<organism evidence="2 3">
    <name type="scientific">Pantoea stewartii</name>
    <dbReference type="NCBI Taxonomy" id="66269"/>
    <lineage>
        <taxon>Bacteria</taxon>
        <taxon>Pseudomonadati</taxon>
        <taxon>Pseudomonadota</taxon>
        <taxon>Gammaproteobacteria</taxon>
        <taxon>Enterobacterales</taxon>
        <taxon>Erwiniaceae</taxon>
        <taxon>Pantoea</taxon>
    </lineage>
</organism>
<dbReference type="InterPro" id="IPR006175">
    <property type="entry name" value="YjgF/YER057c/UK114"/>
</dbReference>
<dbReference type="PANTHER" id="PTHR11803">
    <property type="entry name" value="2-IMINOBUTANOATE/2-IMINOPROPANOATE DEAMINASE RIDA"/>
    <property type="match status" value="1"/>
</dbReference>
<reference evidence="2 3" key="1">
    <citation type="journal article" date="2016" name="Front. Microbiol.">
        <title>Genomic Resource of Rice Seed Associated Bacteria.</title>
        <authorList>
            <person name="Midha S."/>
            <person name="Bansal K."/>
            <person name="Sharma S."/>
            <person name="Kumar N."/>
            <person name="Patil P.P."/>
            <person name="Chaudhry V."/>
            <person name="Patil P.B."/>
        </authorList>
    </citation>
    <scope>NUCLEOTIDE SEQUENCE [LARGE SCALE GENOMIC DNA]</scope>
    <source>
        <strain evidence="2 3">RSA13</strain>
    </source>
</reference>
<dbReference type="RefSeq" id="WP_006119165.1">
    <property type="nucleotide sequence ID" value="NZ_CP046585.1"/>
</dbReference>
<evidence type="ECO:0000313" key="2">
    <source>
        <dbReference type="EMBL" id="KTT01258.1"/>
    </source>
</evidence>
<dbReference type="EMBL" id="LDSI01000002">
    <property type="protein sequence ID" value="KTT01258.1"/>
    <property type="molecule type" value="Genomic_DNA"/>
</dbReference>
<dbReference type="InterPro" id="IPR035959">
    <property type="entry name" value="RutC-like_sf"/>
</dbReference>
<dbReference type="GO" id="GO:0005829">
    <property type="term" value="C:cytosol"/>
    <property type="evidence" value="ECO:0007669"/>
    <property type="project" value="TreeGrafter"/>
</dbReference>
<dbReference type="PANTHER" id="PTHR11803:SF58">
    <property type="entry name" value="PROTEIN HMF1-RELATED"/>
    <property type="match status" value="1"/>
</dbReference>
<evidence type="ECO:0000313" key="3">
    <source>
        <dbReference type="Proteomes" id="UP000072520"/>
    </source>
</evidence>
<sequence>MLQRLQARDINDQPHPGHYSHYCLGAGMMFISGLLPATPAGEMLSAAPFADQVLQVFASLDTCLRQENLTRSQLVMVRVYLADIALWDDFNALYAQWLGSWKPARAVVPVSGLHYGVLLEIEATAVQTR</sequence>